<comment type="caution">
    <text evidence="3">The sequence shown here is derived from an EMBL/GenBank/DDBJ whole genome shotgun (WGS) entry which is preliminary data.</text>
</comment>
<dbReference type="AlphaFoldDB" id="A0A9W9KBX0"/>
<dbReference type="EMBL" id="JAPQKI010000005">
    <property type="protein sequence ID" value="KAJ5100096.1"/>
    <property type="molecule type" value="Genomic_DNA"/>
</dbReference>
<proteinExistence type="predicted"/>
<sequence length="418" mass="45493">MPSNDGVPGARPFRVLIIGGSYGGLSTALTLVDLSRGRIPRFSYDRTIAPPAHRIPVQITVVDERDGFFHLIGSPKALACEKFAGETWTRFQEIPALKSPHINFVQGSVSSVDFTTKTAQIDETSTKATRSETYDYLVVSSGLRRTFPTVPQSLQRSDFLAEASDNVQDIQKASEGVVVVGGGAVGVEMAAELKILYPQQKITLIHSRSRLLSSEPLPDDFAEQVDSILREVGVETILGQRVVETTAADGADGQRVWCLTLSDGRQLTTGHVLNAISRCIPTSTYLPSKALDKEGYVKIRPSLQFSGEVPNAEHHWCVGDLAAWPGIKRCGGAMHMGHYAGHNLYEHMTTATVGSKPDFKELSPFPNVIGLALGKKAVCWTPDEGTKHGEELMDSLFGKDMGNSICRNYMQFSEPCPS</sequence>
<dbReference type="GO" id="GO:0004174">
    <property type="term" value="F:electron-transferring-flavoprotein dehydrogenase activity"/>
    <property type="evidence" value="ECO:0007669"/>
    <property type="project" value="TreeGrafter"/>
</dbReference>
<keyword evidence="4" id="KW-1185">Reference proteome</keyword>
<dbReference type="PANTHER" id="PTHR43735:SF24">
    <property type="entry name" value="NUCLEOTIDE-DISULPHIDE OXIDOREDUCTASE AMID-LIKE, PUTATIVE (AFU_ORTHOLOGUE AFUA_1G17180)-RELATED"/>
    <property type="match status" value="1"/>
</dbReference>
<evidence type="ECO:0000256" key="1">
    <source>
        <dbReference type="SAM" id="Phobius"/>
    </source>
</evidence>
<dbReference type="SUPFAM" id="SSF51905">
    <property type="entry name" value="FAD/NAD(P)-binding domain"/>
    <property type="match status" value="1"/>
</dbReference>
<dbReference type="GO" id="GO:0050660">
    <property type="term" value="F:flavin adenine dinucleotide binding"/>
    <property type="evidence" value="ECO:0007669"/>
    <property type="project" value="TreeGrafter"/>
</dbReference>
<dbReference type="Proteomes" id="UP001149074">
    <property type="component" value="Unassembled WGS sequence"/>
</dbReference>
<dbReference type="InterPro" id="IPR036188">
    <property type="entry name" value="FAD/NAD-bd_sf"/>
</dbReference>
<keyword evidence="1" id="KW-0472">Membrane</keyword>
<dbReference type="GeneID" id="81358569"/>
<keyword evidence="1" id="KW-1133">Transmembrane helix</keyword>
<feature type="domain" description="FAD/NAD(P)-binding" evidence="2">
    <location>
        <begin position="13"/>
        <end position="337"/>
    </location>
</feature>
<reference evidence="3" key="2">
    <citation type="journal article" date="2023" name="IMA Fungus">
        <title>Comparative genomic study of the Penicillium genus elucidates a diverse pangenome and 15 lateral gene transfer events.</title>
        <authorList>
            <person name="Petersen C."/>
            <person name="Sorensen T."/>
            <person name="Nielsen M.R."/>
            <person name="Sondergaard T.E."/>
            <person name="Sorensen J.L."/>
            <person name="Fitzpatrick D.A."/>
            <person name="Frisvad J.C."/>
            <person name="Nielsen K.L."/>
        </authorList>
    </citation>
    <scope>NUCLEOTIDE SEQUENCE</scope>
    <source>
        <strain evidence="3">IBT 30761</strain>
    </source>
</reference>
<evidence type="ECO:0000313" key="4">
    <source>
        <dbReference type="Proteomes" id="UP001149074"/>
    </source>
</evidence>
<keyword evidence="1" id="KW-0812">Transmembrane</keyword>
<dbReference type="PRINTS" id="PR00368">
    <property type="entry name" value="FADPNR"/>
</dbReference>
<name>A0A9W9KBX0_9EURO</name>
<evidence type="ECO:0000259" key="2">
    <source>
        <dbReference type="Pfam" id="PF07992"/>
    </source>
</evidence>
<dbReference type="InterPro" id="IPR023753">
    <property type="entry name" value="FAD/NAD-binding_dom"/>
</dbReference>
<dbReference type="PRINTS" id="PR00411">
    <property type="entry name" value="PNDRDTASEI"/>
</dbReference>
<gene>
    <name evidence="3" type="ORF">N7532_007097</name>
</gene>
<feature type="transmembrane region" description="Helical" evidence="1">
    <location>
        <begin position="12"/>
        <end position="32"/>
    </location>
</feature>
<evidence type="ECO:0000313" key="3">
    <source>
        <dbReference type="EMBL" id="KAJ5100096.1"/>
    </source>
</evidence>
<dbReference type="Pfam" id="PF07992">
    <property type="entry name" value="Pyr_redox_2"/>
    <property type="match status" value="1"/>
</dbReference>
<protein>
    <submittedName>
        <fullName evidence="3">FAD-dependent pyridine nucleotide-disulfide oxidoreductase</fullName>
    </submittedName>
</protein>
<organism evidence="3 4">
    <name type="scientific">Penicillium argentinense</name>
    <dbReference type="NCBI Taxonomy" id="1131581"/>
    <lineage>
        <taxon>Eukaryota</taxon>
        <taxon>Fungi</taxon>
        <taxon>Dikarya</taxon>
        <taxon>Ascomycota</taxon>
        <taxon>Pezizomycotina</taxon>
        <taxon>Eurotiomycetes</taxon>
        <taxon>Eurotiomycetidae</taxon>
        <taxon>Eurotiales</taxon>
        <taxon>Aspergillaceae</taxon>
        <taxon>Penicillium</taxon>
    </lineage>
</organism>
<dbReference type="RefSeq" id="XP_056475749.1">
    <property type="nucleotide sequence ID" value="XM_056619590.1"/>
</dbReference>
<dbReference type="PANTHER" id="PTHR43735">
    <property type="entry name" value="APOPTOSIS-INDUCING FACTOR 1"/>
    <property type="match status" value="1"/>
</dbReference>
<dbReference type="GO" id="GO:0005737">
    <property type="term" value="C:cytoplasm"/>
    <property type="evidence" value="ECO:0007669"/>
    <property type="project" value="TreeGrafter"/>
</dbReference>
<dbReference type="Gene3D" id="3.50.50.100">
    <property type="match status" value="1"/>
</dbReference>
<dbReference type="OrthoDB" id="202203at2759"/>
<reference evidence="3" key="1">
    <citation type="submission" date="2022-11" db="EMBL/GenBank/DDBJ databases">
        <authorList>
            <person name="Petersen C."/>
        </authorList>
    </citation>
    <scope>NUCLEOTIDE SEQUENCE</scope>
    <source>
        <strain evidence="3">IBT 30761</strain>
    </source>
</reference>
<accession>A0A9W9KBX0</accession>